<sequence length="127" mass="14545">MENAALPRRTAGPLERTVLELRRIDRDAVWRRPRVGRTRLLLRESDALIDLIERCRERGDRLLPTQLWSAVVRFVGALDGDLRDELGIDRQPDHVADVLFATQGLLLDRACAEREPVPARIIQLFGE</sequence>
<organism evidence="1 2">
    <name type="scientific">Candidatus Amunia macphersoniae</name>
    <dbReference type="NCBI Taxonomy" id="3127014"/>
    <lineage>
        <taxon>Bacteria</taxon>
        <taxon>Bacillati</taxon>
        <taxon>Candidatus Dormiibacterota</taxon>
        <taxon>Candidatus Dormibacteria</taxon>
        <taxon>Candidatus Aeolococcales</taxon>
        <taxon>Candidatus Aeolococcaceae</taxon>
        <taxon>Candidatus Amunia</taxon>
    </lineage>
</organism>
<dbReference type="AlphaFoldDB" id="A0A934KLF2"/>
<proteinExistence type="predicted"/>
<name>A0A934KLF2_9BACT</name>
<dbReference type="EMBL" id="JAEKNN010000052">
    <property type="protein sequence ID" value="MBJ7609852.1"/>
    <property type="molecule type" value="Genomic_DNA"/>
</dbReference>
<reference evidence="1 2" key="1">
    <citation type="submission" date="2020-10" db="EMBL/GenBank/DDBJ databases">
        <title>Ca. Dormibacterota MAGs.</title>
        <authorList>
            <person name="Montgomery K."/>
        </authorList>
    </citation>
    <scope>NUCLEOTIDE SEQUENCE [LARGE SCALE GENOMIC DNA]</scope>
    <source>
        <strain evidence="1">Mitchell_Peninsula_5</strain>
    </source>
</reference>
<comment type="caution">
    <text evidence="1">The sequence shown here is derived from an EMBL/GenBank/DDBJ whole genome shotgun (WGS) entry which is preliminary data.</text>
</comment>
<accession>A0A934KLF2</accession>
<dbReference type="Proteomes" id="UP000614410">
    <property type="component" value="Unassembled WGS sequence"/>
</dbReference>
<evidence type="ECO:0000313" key="1">
    <source>
        <dbReference type="EMBL" id="MBJ7609852.1"/>
    </source>
</evidence>
<gene>
    <name evidence="1" type="ORF">JF887_10560</name>
</gene>
<evidence type="ECO:0000313" key="2">
    <source>
        <dbReference type="Proteomes" id="UP000614410"/>
    </source>
</evidence>
<protein>
    <submittedName>
        <fullName evidence="1">Uncharacterized protein</fullName>
    </submittedName>
</protein>